<accession>A0A2T6ZFN7</accession>
<name>A0A2T6ZFN7_TUBBO</name>
<dbReference type="AlphaFoldDB" id="A0A2T6ZFN7"/>
<gene>
    <name evidence="1" type="ORF">B9Z19DRAFT_462234</name>
</gene>
<dbReference type="Proteomes" id="UP000244722">
    <property type="component" value="Unassembled WGS sequence"/>
</dbReference>
<keyword evidence="2" id="KW-1185">Reference proteome</keyword>
<sequence length="168" mass="19304">MPIISALPYSSHYLYSTRHRAQDNSPMFPSASLLLLRKCPSPDRNLVHLLVHLWKWSWEFPPTSSLFFGMHGMKLPRIFFKKTKTKRDVDTVASYLNDDWAGHWFNLLNIFAFCPSYRNIHPGIPRYLFSFSLTNITTKVTTWGKRGTYEGDGWVDGGMGEWGNGGGK</sequence>
<organism evidence="1 2">
    <name type="scientific">Tuber borchii</name>
    <name type="common">White truffle</name>
    <dbReference type="NCBI Taxonomy" id="42251"/>
    <lineage>
        <taxon>Eukaryota</taxon>
        <taxon>Fungi</taxon>
        <taxon>Dikarya</taxon>
        <taxon>Ascomycota</taxon>
        <taxon>Pezizomycotina</taxon>
        <taxon>Pezizomycetes</taxon>
        <taxon>Pezizales</taxon>
        <taxon>Tuberaceae</taxon>
        <taxon>Tuber</taxon>
    </lineage>
</organism>
<evidence type="ECO:0000313" key="2">
    <source>
        <dbReference type="Proteomes" id="UP000244722"/>
    </source>
</evidence>
<evidence type="ECO:0000313" key="1">
    <source>
        <dbReference type="EMBL" id="PUU74282.1"/>
    </source>
</evidence>
<comment type="caution">
    <text evidence="1">The sequence shown here is derived from an EMBL/GenBank/DDBJ whole genome shotgun (WGS) entry which is preliminary data.</text>
</comment>
<protein>
    <submittedName>
        <fullName evidence="1">Uncharacterized protein</fullName>
    </submittedName>
</protein>
<reference evidence="1 2" key="1">
    <citation type="submission" date="2017-04" db="EMBL/GenBank/DDBJ databases">
        <title>Draft genome sequence of Tuber borchii Vittad., a whitish edible truffle.</title>
        <authorList>
            <consortium name="DOE Joint Genome Institute"/>
            <person name="Murat C."/>
            <person name="Kuo A."/>
            <person name="Barry K.W."/>
            <person name="Clum A."/>
            <person name="Dockter R.B."/>
            <person name="Fauchery L."/>
            <person name="Iotti M."/>
            <person name="Kohler A."/>
            <person name="Labutti K."/>
            <person name="Lindquist E.A."/>
            <person name="Lipzen A."/>
            <person name="Ohm R.A."/>
            <person name="Wang M."/>
            <person name="Grigoriev I.V."/>
            <person name="Zambonelli A."/>
            <person name="Martin F.M."/>
        </authorList>
    </citation>
    <scope>NUCLEOTIDE SEQUENCE [LARGE SCALE GENOMIC DNA]</scope>
    <source>
        <strain evidence="1 2">Tbo3840</strain>
    </source>
</reference>
<dbReference type="EMBL" id="NESQ01000308">
    <property type="protein sequence ID" value="PUU74282.1"/>
    <property type="molecule type" value="Genomic_DNA"/>
</dbReference>
<proteinExistence type="predicted"/>